<reference evidence="6 7" key="1">
    <citation type="submission" date="2024-08" db="EMBL/GenBank/DDBJ databases">
        <title>Insights into the chromosomal genome structure of Flemingia macrophylla.</title>
        <authorList>
            <person name="Ding Y."/>
            <person name="Zhao Y."/>
            <person name="Bi W."/>
            <person name="Wu M."/>
            <person name="Zhao G."/>
            <person name="Gong Y."/>
            <person name="Li W."/>
            <person name="Zhang P."/>
        </authorList>
    </citation>
    <scope>NUCLEOTIDE SEQUENCE [LARGE SCALE GENOMIC DNA]</scope>
    <source>
        <strain evidence="6">DYQJB</strain>
        <tissue evidence="6">Leaf</tissue>
    </source>
</reference>
<evidence type="ECO:0000256" key="4">
    <source>
        <dbReference type="SAM" id="MobiDB-lite"/>
    </source>
</evidence>
<feature type="compositionally biased region" description="Basic and acidic residues" evidence="4">
    <location>
        <begin position="124"/>
        <end position="134"/>
    </location>
</feature>
<gene>
    <name evidence="6" type="ORF">Fmac_016326</name>
</gene>
<keyword evidence="1" id="KW-0677">Repeat</keyword>
<protein>
    <recommendedName>
        <fullName evidence="5">DRBM domain-containing protein</fullName>
    </recommendedName>
</protein>
<feature type="compositionally biased region" description="Polar residues" evidence="4">
    <location>
        <begin position="297"/>
        <end position="314"/>
    </location>
</feature>
<feature type="region of interest" description="Disordered" evidence="4">
    <location>
        <begin position="104"/>
        <end position="134"/>
    </location>
</feature>
<name>A0ABD1MH24_9FABA</name>
<dbReference type="InterPro" id="IPR014720">
    <property type="entry name" value="dsRBD_dom"/>
</dbReference>
<evidence type="ECO:0000256" key="3">
    <source>
        <dbReference type="PROSITE-ProRule" id="PRU00266"/>
    </source>
</evidence>
<dbReference type="Gene3D" id="3.30.160.20">
    <property type="match status" value="1"/>
</dbReference>
<evidence type="ECO:0000313" key="6">
    <source>
        <dbReference type="EMBL" id="KAL2335113.1"/>
    </source>
</evidence>
<evidence type="ECO:0000256" key="1">
    <source>
        <dbReference type="ARBA" id="ARBA00022737"/>
    </source>
</evidence>
<dbReference type="EMBL" id="JBGMDY010000005">
    <property type="protein sequence ID" value="KAL2335113.1"/>
    <property type="molecule type" value="Genomic_DNA"/>
</dbReference>
<dbReference type="SUPFAM" id="SSF54768">
    <property type="entry name" value="dsRNA-binding domain-like"/>
    <property type="match status" value="1"/>
</dbReference>
<accession>A0ABD1MH24</accession>
<organism evidence="6 7">
    <name type="scientific">Flemingia macrophylla</name>
    <dbReference type="NCBI Taxonomy" id="520843"/>
    <lineage>
        <taxon>Eukaryota</taxon>
        <taxon>Viridiplantae</taxon>
        <taxon>Streptophyta</taxon>
        <taxon>Embryophyta</taxon>
        <taxon>Tracheophyta</taxon>
        <taxon>Spermatophyta</taxon>
        <taxon>Magnoliopsida</taxon>
        <taxon>eudicotyledons</taxon>
        <taxon>Gunneridae</taxon>
        <taxon>Pentapetalae</taxon>
        <taxon>rosids</taxon>
        <taxon>fabids</taxon>
        <taxon>Fabales</taxon>
        <taxon>Fabaceae</taxon>
        <taxon>Papilionoideae</taxon>
        <taxon>50 kb inversion clade</taxon>
        <taxon>NPAAA clade</taxon>
        <taxon>indigoferoid/millettioid clade</taxon>
        <taxon>Phaseoleae</taxon>
        <taxon>Flemingia</taxon>
    </lineage>
</organism>
<dbReference type="AlphaFoldDB" id="A0ABD1MH24"/>
<dbReference type="PROSITE" id="PS50137">
    <property type="entry name" value="DS_RBD"/>
    <property type="match status" value="1"/>
</dbReference>
<evidence type="ECO:0000259" key="5">
    <source>
        <dbReference type="PROSITE" id="PS50137"/>
    </source>
</evidence>
<keyword evidence="2 3" id="KW-0694">RNA-binding</keyword>
<sequence>MLSSGATFIHMIVKKFQGHAGLYKNLLQELAQKEGFRLPRYTTDRFGEDHMPKFVSQVEVEGEVFSGQEAKSKKQAELSAAKVAYMALKAHKGKSDAKIITGLQQPANPQSPVSPGLGNLNQPNKDKEGTHEFSPDCSEANIITGLQHQANPKSLASPGLVNWNQPNKDEGKSDQRSFFPLSVYQVETQEISPDCSEAKFITGLQHPISTKSPACPGLVNWNQPCEDKGEFSKAQALIISTSFISSTVHQGDTHEFSPDRSEANIITGLQYQANPKSSASPGLVNWNQPNKDEVKNASCSSGSTNGSTEDSSLSIEKLTPSFSGSTKVDCESKTNYTNYETMRLRIRLQALEDKNRAIEAQVSIKKLPYGSSLLYFPA</sequence>
<dbReference type="Proteomes" id="UP001603857">
    <property type="component" value="Unassembled WGS sequence"/>
</dbReference>
<feature type="compositionally biased region" description="Polar residues" evidence="4">
    <location>
        <begin position="276"/>
        <end position="289"/>
    </location>
</feature>
<evidence type="ECO:0000256" key="2">
    <source>
        <dbReference type="ARBA" id="ARBA00022884"/>
    </source>
</evidence>
<dbReference type="Pfam" id="PF00035">
    <property type="entry name" value="dsrm"/>
    <property type="match status" value="1"/>
</dbReference>
<feature type="domain" description="DRBM" evidence="5">
    <location>
        <begin position="22"/>
        <end position="90"/>
    </location>
</feature>
<feature type="region of interest" description="Disordered" evidence="4">
    <location>
        <begin position="276"/>
        <end position="314"/>
    </location>
</feature>
<dbReference type="GO" id="GO:0003723">
    <property type="term" value="F:RNA binding"/>
    <property type="evidence" value="ECO:0007669"/>
    <property type="project" value="UniProtKB-UniRule"/>
</dbReference>
<proteinExistence type="predicted"/>
<dbReference type="PANTHER" id="PTHR46031">
    <property type="match status" value="1"/>
</dbReference>
<dbReference type="PANTHER" id="PTHR46031:SF16">
    <property type="entry name" value="DOUBLE-STRANDED RNA-BINDING PROTEIN 4"/>
    <property type="match status" value="1"/>
</dbReference>
<comment type="caution">
    <text evidence="6">The sequence shown here is derived from an EMBL/GenBank/DDBJ whole genome shotgun (WGS) entry which is preliminary data.</text>
</comment>
<feature type="compositionally biased region" description="Polar residues" evidence="4">
    <location>
        <begin position="104"/>
        <end position="123"/>
    </location>
</feature>
<keyword evidence="7" id="KW-1185">Reference proteome</keyword>
<dbReference type="SMART" id="SM00358">
    <property type="entry name" value="DSRM"/>
    <property type="match status" value="1"/>
</dbReference>
<evidence type="ECO:0000313" key="7">
    <source>
        <dbReference type="Proteomes" id="UP001603857"/>
    </source>
</evidence>